<feature type="transmembrane region" description="Helical" evidence="8">
    <location>
        <begin position="166"/>
        <end position="183"/>
    </location>
</feature>
<dbReference type="OrthoDB" id="9800416at2"/>
<sequence>MQKTETFKFEFVALMASLMSIVALSIDALLPALPDIGTTLRIKNPSDNQLLITMIFLGIGFGQLVFGPISDSLGRKPVVFFGFIVFILASIVCVNTKSFEVMVIGRILQGIGLAAPRSLTISMIRDSYSGNYMAKITSIVVMFFIMVPVIAPTLGTFLLYFFSWKAIFYFNLGFGVLIMYWFWKRQPETLPKKKRIKLTPNLFVNGAKEFFKYPEAIAYTLISGFITGSFMVYLSTSQQIFETQYNLADMFPYIFASLSISIGLATYLNSTLVVKFGMLRLGYLATIGYCLVSLLYVVLFWSGNNPSIYVLIGFFALQFFSVGFLFGNLRALAMQPLGHIAGIGAALNGFISTVMAVPIANFIGSFVKTSVLPLFIGFSIFGVLSLLVFLRLKKQNQVISLA</sequence>
<dbReference type="NCBIfam" id="TIGR00710">
    <property type="entry name" value="efflux_Bcr_CflA"/>
    <property type="match status" value="1"/>
</dbReference>
<dbReference type="InterPro" id="IPR036259">
    <property type="entry name" value="MFS_trans_sf"/>
</dbReference>
<feature type="transmembrane region" description="Helical" evidence="8">
    <location>
        <begin position="341"/>
        <end position="364"/>
    </location>
</feature>
<evidence type="ECO:0000313" key="10">
    <source>
        <dbReference type="EMBL" id="TCL63067.1"/>
    </source>
</evidence>
<dbReference type="PANTHER" id="PTHR23502:SF132">
    <property type="entry name" value="POLYAMINE TRANSPORTER 2-RELATED"/>
    <property type="match status" value="1"/>
</dbReference>
<evidence type="ECO:0000256" key="1">
    <source>
        <dbReference type="ARBA" id="ARBA00004651"/>
    </source>
</evidence>
<feature type="transmembrane region" description="Helical" evidence="8">
    <location>
        <begin position="308"/>
        <end position="329"/>
    </location>
</feature>
<comment type="subcellular location">
    <subcellularLocation>
        <location evidence="1">Cell membrane</location>
        <topology evidence="1">Multi-pass membrane protein</topology>
    </subcellularLocation>
</comment>
<feature type="transmembrane region" description="Helical" evidence="8">
    <location>
        <begin position="12"/>
        <end position="30"/>
    </location>
</feature>
<name>A0A4V2QD97_9FLAO</name>
<reference evidence="10 11" key="1">
    <citation type="submission" date="2019-03" db="EMBL/GenBank/DDBJ databases">
        <title>Genomic Encyclopedia of Type Strains, Phase IV (KMG-IV): sequencing the most valuable type-strain genomes for metagenomic binning, comparative biology and taxonomic classification.</title>
        <authorList>
            <person name="Goeker M."/>
        </authorList>
    </citation>
    <scope>NUCLEOTIDE SEQUENCE [LARGE SCALE GENOMIC DNA]</scope>
    <source>
        <strain evidence="10 11">DSM 18792</strain>
    </source>
</reference>
<dbReference type="RefSeq" id="WP_132219127.1">
    <property type="nucleotide sequence ID" value="NZ_OX156936.1"/>
</dbReference>
<dbReference type="SUPFAM" id="SSF103473">
    <property type="entry name" value="MFS general substrate transporter"/>
    <property type="match status" value="1"/>
</dbReference>
<evidence type="ECO:0000256" key="3">
    <source>
        <dbReference type="ARBA" id="ARBA00022448"/>
    </source>
</evidence>
<feature type="transmembrane region" description="Helical" evidence="8">
    <location>
        <begin position="250"/>
        <end position="269"/>
    </location>
</feature>
<dbReference type="InterPro" id="IPR011701">
    <property type="entry name" value="MFS"/>
</dbReference>
<evidence type="ECO:0000256" key="5">
    <source>
        <dbReference type="ARBA" id="ARBA00022692"/>
    </source>
</evidence>
<protein>
    <submittedName>
        <fullName evidence="10">DHA1 family bicyclomycin/chloramphenicol resistance-like MFS transporter</fullName>
    </submittedName>
</protein>
<dbReference type="AlphaFoldDB" id="A0A4V2QD97"/>
<dbReference type="Pfam" id="PF07690">
    <property type="entry name" value="MFS_1"/>
    <property type="match status" value="1"/>
</dbReference>
<keyword evidence="5 8" id="KW-0812">Transmembrane</keyword>
<gene>
    <name evidence="10" type="ORF">EV196_11019</name>
</gene>
<feature type="transmembrane region" description="Helical" evidence="8">
    <location>
        <begin position="370"/>
        <end position="390"/>
    </location>
</feature>
<keyword evidence="11" id="KW-1185">Reference proteome</keyword>
<comment type="similarity">
    <text evidence="2">Belongs to the major facilitator superfamily. Bcr/CmlA family.</text>
</comment>
<feature type="domain" description="Major facilitator superfamily (MFS) profile" evidence="9">
    <location>
        <begin position="9"/>
        <end position="397"/>
    </location>
</feature>
<evidence type="ECO:0000256" key="4">
    <source>
        <dbReference type="ARBA" id="ARBA00022475"/>
    </source>
</evidence>
<evidence type="ECO:0000256" key="2">
    <source>
        <dbReference type="ARBA" id="ARBA00006236"/>
    </source>
</evidence>
<keyword evidence="4" id="KW-1003">Cell membrane</keyword>
<keyword evidence="7 8" id="KW-0472">Membrane</keyword>
<dbReference type="EMBL" id="SLUP01000010">
    <property type="protein sequence ID" value="TCL63067.1"/>
    <property type="molecule type" value="Genomic_DNA"/>
</dbReference>
<dbReference type="GO" id="GO:1990961">
    <property type="term" value="P:xenobiotic detoxification by transmembrane export across the plasma membrane"/>
    <property type="evidence" value="ECO:0007669"/>
    <property type="project" value="InterPro"/>
</dbReference>
<dbReference type="GO" id="GO:0005886">
    <property type="term" value="C:plasma membrane"/>
    <property type="evidence" value="ECO:0007669"/>
    <property type="project" value="UniProtKB-SubCell"/>
</dbReference>
<dbReference type="GO" id="GO:0042910">
    <property type="term" value="F:xenobiotic transmembrane transporter activity"/>
    <property type="evidence" value="ECO:0007669"/>
    <property type="project" value="InterPro"/>
</dbReference>
<feature type="transmembrane region" description="Helical" evidence="8">
    <location>
        <begin position="78"/>
        <end position="97"/>
    </location>
</feature>
<feature type="transmembrane region" description="Helical" evidence="8">
    <location>
        <begin position="50"/>
        <end position="66"/>
    </location>
</feature>
<dbReference type="PROSITE" id="PS50850">
    <property type="entry name" value="MFS"/>
    <property type="match status" value="1"/>
</dbReference>
<dbReference type="InterPro" id="IPR020846">
    <property type="entry name" value="MFS_dom"/>
</dbReference>
<keyword evidence="6 8" id="KW-1133">Transmembrane helix</keyword>
<feature type="transmembrane region" description="Helical" evidence="8">
    <location>
        <begin position="136"/>
        <end position="160"/>
    </location>
</feature>
<proteinExistence type="inferred from homology"/>
<dbReference type="PANTHER" id="PTHR23502">
    <property type="entry name" value="MAJOR FACILITATOR SUPERFAMILY"/>
    <property type="match status" value="1"/>
</dbReference>
<accession>A0A4V2QD97</accession>
<feature type="transmembrane region" description="Helical" evidence="8">
    <location>
        <begin position="281"/>
        <end position="302"/>
    </location>
</feature>
<dbReference type="CDD" id="cd17320">
    <property type="entry name" value="MFS_MdfA_MDR_like"/>
    <property type="match status" value="1"/>
</dbReference>
<dbReference type="Gene3D" id="1.20.1720.10">
    <property type="entry name" value="Multidrug resistance protein D"/>
    <property type="match status" value="1"/>
</dbReference>
<organism evidence="10 11">
    <name type="scientific">Mariniflexile fucanivorans</name>
    <dbReference type="NCBI Taxonomy" id="264023"/>
    <lineage>
        <taxon>Bacteria</taxon>
        <taxon>Pseudomonadati</taxon>
        <taxon>Bacteroidota</taxon>
        <taxon>Flavobacteriia</taxon>
        <taxon>Flavobacteriales</taxon>
        <taxon>Flavobacteriaceae</taxon>
        <taxon>Mariniflexile</taxon>
    </lineage>
</organism>
<evidence type="ECO:0000259" key="9">
    <source>
        <dbReference type="PROSITE" id="PS50850"/>
    </source>
</evidence>
<evidence type="ECO:0000313" key="11">
    <source>
        <dbReference type="Proteomes" id="UP000295455"/>
    </source>
</evidence>
<feature type="transmembrane region" description="Helical" evidence="8">
    <location>
        <begin position="216"/>
        <end position="235"/>
    </location>
</feature>
<comment type="caution">
    <text evidence="10">The sequence shown here is derived from an EMBL/GenBank/DDBJ whole genome shotgun (WGS) entry which is preliminary data.</text>
</comment>
<dbReference type="InterPro" id="IPR004812">
    <property type="entry name" value="Efflux_drug-R_Bcr/CmlA"/>
</dbReference>
<evidence type="ECO:0000256" key="6">
    <source>
        <dbReference type="ARBA" id="ARBA00022989"/>
    </source>
</evidence>
<dbReference type="Proteomes" id="UP000295455">
    <property type="component" value="Unassembled WGS sequence"/>
</dbReference>
<evidence type="ECO:0000256" key="8">
    <source>
        <dbReference type="SAM" id="Phobius"/>
    </source>
</evidence>
<evidence type="ECO:0000256" key="7">
    <source>
        <dbReference type="ARBA" id="ARBA00023136"/>
    </source>
</evidence>
<keyword evidence="3" id="KW-0813">Transport</keyword>